<dbReference type="SFLD" id="SFLDS00029">
    <property type="entry name" value="Radical_SAM"/>
    <property type="match status" value="1"/>
</dbReference>
<evidence type="ECO:0000256" key="2">
    <source>
        <dbReference type="ARBA" id="ARBA00004785"/>
    </source>
</evidence>
<dbReference type="EMBL" id="JBHTJV010000009">
    <property type="protein sequence ID" value="MFD0917001.1"/>
    <property type="molecule type" value="Genomic_DNA"/>
</dbReference>
<comment type="subcellular location">
    <subcellularLocation>
        <location evidence="1 15">Cytoplasm</location>
    </subcellularLocation>
</comment>
<evidence type="ECO:0000256" key="6">
    <source>
        <dbReference type="ARBA" id="ARBA00022490"/>
    </source>
</evidence>
<sequence>MIDPKAILDKHPGSVPRYTSYPTAPHFQPDQGPQMMGALIDGLSSRQPISLYAHIPFCDRLCWFCGCHTKHTKQYAPVSTYVGFLAREMALVAERSGKSIPVSQVHFGGGSPSMLRSQDAIRLGYALRDNFLLTDKTEISVEIDPSDVSGDTLAGLNELGITRASLGVQDFDPKVQKAINRPQTFEQTETVIRSLRDVGVGSLNIDVLYGLPYQTIATMSDTINKVIELDPDRIALFGYAHVPWMKKHQQMIPTEALPDTQERFRQARHAEELLKEAGYVAIGIDHFAKPNDAMAKAAASGRLRRNFQGYTTDECSTLLGLGGSSISRFDGGYIQNVLPTAQYQQAISEGRLPANKGMALSTDDLIRGFIIERLMCDFELRFGDLERRFGGLAGPYLAEAKLLAKSDNDGLCGMVGDTFVIPENARPFARIVASWFDAYMAETKHRYSVAV</sequence>
<dbReference type="PANTHER" id="PTHR13932:SF6">
    <property type="entry name" value="OXYGEN-INDEPENDENT COPROPORPHYRINOGEN III OXIDASE"/>
    <property type="match status" value="1"/>
</dbReference>
<keyword evidence="11 15" id="KW-0411">Iron-sulfur</keyword>
<dbReference type="InterPro" id="IPR007197">
    <property type="entry name" value="rSAM"/>
</dbReference>
<dbReference type="InterPro" id="IPR058240">
    <property type="entry name" value="rSAM_sf"/>
</dbReference>
<evidence type="ECO:0000256" key="9">
    <source>
        <dbReference type="ARBA" id="ARBA00023002"/>
    </source>
</evidence>
<dbReference type="NCBIfam" id="TIGR00538">
    <property type="entry name" value="hemN"/>
    <property type="match status" value="1"/>
</dbReference>
<dbReference type="InterPro" id="IPR023404">
    <property type="entry name" value="rSAM_horseshoe"/>
</dbReference>
<proteinExistence type="inferred from homology"/>
<comment type="similarity">
    <text evidence="3 15">Belongs to the anaerobic coproporphyrinogen-III oxidase family.</text>
</comment>
<evidence type="ECO:0000256" key="7">
    <source>
        <dbReference type="ARBA" id="ARBA00022691"/>
    </source>
</evidence>
<keyword evidence="12 15" id="KW-0627">Porphyrin biosynthesis</keyword>
<comment type="caution">
    <text evidence="17">The sequence shown here is derived from an EMBL/GenBank/DDBJ whole genome shotgun (WGS) entry which is preliminary data.</text>
</comment>
<evidence type="ECO:0000256" key="13">
    <source>
        <dbReference type="ARBA" id="ARBA00024295"/>
    </source>
</evidence>
<comment type="catalytic activity">
    <reaction evidence="14 15">
        <text>coproporphyrinogen III + 2 S-adenosyl-L-methionine = protoporphyrinogen IX + 2 5'-deoxyadenosine + 2 L-methionine + 2 CO2</text>
        <dbReference type="Rhea" id="RHEA:15425"/>
        <dbReference type="ChEBI" id="CHEBI:16526"/>
        <dbReference type="ChEBI" id="CHEBI:17319"/>
        <dbReference type="ChEBI" id="CHEBI:57307"/>
        <dbReference type="ChEBI" id="CHEBI:57309"/>
        <dbReference type="ChEBI" id="CHEBI:57844"/>
        <dbReference type="ChEBI" id="CHEBI:59789"/>
        <dbReference type="EC" id="1.3.98.3"/>
    </reaction>
</comment>
<evidence type="ECO:0000256" key="15">
    <source>
        <dbReference type="PIRNR" id="PIRNR000167"/>
    </source>
</evidence>
<evidence type="ECO:0000259" key="16">
    <source>
        <dbReference type="PROSITE" id="PS51918"/>
    </source>
</evidence>
<dbReference type="CDD" id="cd01335">
    <property type="entry name" value="Radical_SAM"/>
    <property type="match status" value="1"/>
</dbReference>
<evidence type="ECO:0000256" key="8">
    <source>
        <dbReference type="ARBA" id="ARBA00022723"/>
    </source>
</evidence>
<dbReference type="RefSeq" id="WP_377212841.1">
    <property type="nucleotide sequence ID" value="NZ_JBHTJV010000009.1"/>
</dbReference>
<dbReference type="SMART" id="SM00729">
    <property type="entry name" value="Elp3"/>
    <property type="match status" value="1"/>
</dbReference>
<comment type="pathway">
    <text evidence="2 15">Porphyrin-containing compound metabolism; protoporphyrin-IX biosynthesis; protoporphyrinogen-IX from coproporphyrinogen-III (AdoMet route): step 1/1.</text>
</comment>
<dbReference type="SUPFAM" id="SSF102114">
    <property type="entry name" value="Radical SAM enzymes"/>
    <property type="match status" value="1"/>
</dbReference>
<reference evidence="18" key="1">
    <citation type="journal article" date="2019" name="Int. J. Syst. Evol. Microbiol.">
        <title>The Global Catalogue of Microorganisms (GCM) 10K type strain sequencing project: providing services to taxonomists for standard genome sequencing and annotation.</title>
        <authorList>
            <consortium name="The Broad Institute Genomics Platform"/>
            <consortium name="The Broad Institute Genome Sequencing Center for Infectious Disease"/>
            <person name="Wu L."/>
            <person name="Ma J."/>
        </authorList>
    </citation>
    <scope>NUCLEOTIDE SEQUENCE [LARGE SCALE GENOMIC DNA]</scope>
    <source>
        <strain evidence="18">CCUG 60023</strain>
    </source>
</reference>
<keyword evidence="6 15" id="KW-0963">Cytoplasm</keyword>
<gene>
    <name evidence="17" type="primary">hemN</name>
    <name evidence="17" type="ORF">ACFQ14_11330</name>
</gene>
<evidence type="ECO:0000256" key="12">
    <source>
        <dbReference type="ARBA" id="ARBA00023244"/>
    </source>
</evidence>
<evidence type="ECO:0000256" key="10">
    <source>
        <dbReference type="ARBA" id="ARBA00023004"/>
    </source>
</evidence>
<keyword evidence="18" id="KW-1185">Reference proteome</keyword>
<dbReference type="SFLD" id="SFLDG01065">
    <property type="entry name" value="anaerobic_coproporphyrinogen-I"/>
    <property type="match status" value="1"/>
</dbReference>
<organism evidence="17 18">
    <name type="scientific">Pseudahrensia aquimaris</name>
    <dbReference type="NCBI Taxonomy" id="744461"/>
    <lineage>
        <taxon>Bacteria</taxon>
        <taxon>Pseudomonadati</taxon>
        <taxon>Pseudomonadota</taxon>
        <taxon>Alphaproteobacteria</taxon>
        <taxon>Hyphomicrobiales</taxon>
        <taxon>Ahrensiaceae</taxon>
        <taxon>Pseudahrensia</taxon>
    </lineage>
</organism>
<keyword evidence="10 15" id="KW-0408">Iron</keyword>
<keyword evidence="8 15" id="KW-0479">Metal-binding</keyword>
<comment type="function">
    <text evidence="13">Involved in the heme biosynthesis. Catalyzes the anaerobic oxidative decarboxylation of propionate groups of rings A and B of coproporphyrinogen III to yield the vinyl groups in protoporphyrinogen IX.</text>
</comment>
<protein>
    <recommendedName>
        <fullName evidence="15">Coproporphyrinogen-III oxidase</fullName>
        <ecNumber evidence="15">1.3.98.3</ecNumber>
    </recommendedName>
</protein>
<evidence type="ECO:0000256" key="4">
    <source>
        <dbReference type="ARBA" id="ARBA00011245"/>
    </source>
</evidence>
<feature type="domain" description="Radical SAM core" evidence="16">
    <location>
        <begin position="43"/>
        <end position="277"/>
    </location>
</feature>
<evidence type="ECO:0000256" key="14">
    <source>
        <dbReference type="ARBA" id="ARBA00048321"/>
    </source>
</evidence>
<dbReference type="InterPro" id="IPR034505">
    <property type="entry name" value="Coproporphyrinogen-III_oxidase"/>
</dbReference>
<dbReference type="PANTHER" id="PTHR13932">
    <property type="entry name" value="COPROPORPHYRINIGEN III OXIDASE"/>
    <property type="match status" value="1"/>
</dbReference>
<dbReference type="Proteomes" id="UP001597101">
    <property type="component" value="Unassembled WGS sequence"/>
</dbReference>
<comment type="subunit">
    <text evidence="4">Monomer.</text>
</comment>
<evidence type="ECO:0000313" key="18">
    <source>
        <dbReference type="Proteomes" id="UP001597101"/>
    </source>
</evidence>
<evidence type="ECO:0000256" key="1">
    <source>
        <dbReference type="ARBA" id="ARBA00004496"/>
    </source>
</evidence>
<dbReference type="EC" id="1.3.98.3" evidence="15"/>
<dbReference type="GO" id="GO:0051989">
    <property type="term" value="F:coproporphyrinogen dehydrogenase activity"/>
    <property type="evidence" value="ECO:0007669"/>
    <property type="project" value="UniProtKB-EC"/>
</dbReference>
<keyword evidence="5 15" id="KW-0004">4Fe-4S</keyword>
<evidence type="ECO:0000256" key="5">
    <source>
        <dbReference type="ARBA" id="ARBA00022485"/>
    </source>
</evidence>
<keyword evidence="7 15" id="KW-0949">S-adenosyl-L-methionine</keyword>
<dbReference type="Pfam" id="PF04055">
    <property type="entry name" value="Radical_SAM"/>
    <property type="match status" value="1"/>
</dbReference>
<dbReference type="Gene3D" id="3.80.30.20">
    <property type="entry name" value="tm_1862 like domain"/>
    <property type="match status" value="1"/>
</dbReference>
<evidence type="ECO:0000256" key="3">
    <source>
        <dbReference type="ARBA" id="ARBA00005493"/>
    </source>
</evidence>
<keyword evidence="9 15" id="KW-0560">Oxidoreductase</keyword>
<dbReference type="PROSITE" id="PS51918">
    <property type="entry name" value="RADICAL_SAM"/>
    <property type="match status" value="1"/>
</dbReference>
<evidence type="ECO:0000313" key="17">
    <source>
        <dbReference type="EMBL" id="MFD0917001.1"/>
    </source>
</evidence>
<dbReference type="Gene3D" id="1.10.10.920">
    <property type="match status" value="1"/>
</dbReference>
<dbReference type="PIRSF" id="PIRSF000167">
    <property type="entry name" value="HemN"/>
    <property type="match status" value="1"/>
</dbReference>
<dbReference type="InterPro" id="IPR006638">
    <property type="entry name" value="Elp3/MiaA/NifB-like_rSAM"/>
</dbReference>
<comment type="cofactor">
    <cofactor evidence="15">
        <name>[4Fe-4S] cluster</name>
        <dbReference type="ChEBI" id="CHEBI:49883"/>
    </cofactor>
    <text evidence="15">Binds 1 [4Fe-4S] cluster. The cluster is coordinated with 3 cysteines and an exchangeable S-adenosyl-L-methionine.</text>
</comment>
<dbReference type="InterPro" id="IPR004558">
    <property type="entry name" value="Coprogen_oxidase_HemN"/>
</dbReference>
<evidence type="ECO:0000256" key="11">
    <source>
        <dbReference type="ARBA" id="ARBA00023014"/>
    </source>
</evidence>
<accession>A0ABW3FET8</accession>
<name>A0ABW3FET8_9HYPH</name>